<evidence type="ECO:0000256" key="4">
    <source>
        <dbReference type="ARBA" id="ARBA00022692"/>
    </source>
</evidence>
<name>A0A177BC11_9BILA</name>
<evidence type="ECO:0000256" key="11">
    <source>
        <dbReference type="RuleBase" id="RU000634"/>
    </source>
</evidence>
<dbReference type="PRINTS" id="PR00660">
    <property type="entry name" value="ERLUMENR"/>
</dbReference>
<reference evidence="12 13" key="1">
    <citation type="submission" date="2016-04" db="EMBL/GenBank/DDBJ databases">
        <title>The genome of Intoshia linei affirms orthonectids as highly simplified spiralians.</title>
        <authorList>
            <person name="Mikhailov K.V."/>
            <person name="Slusarev G.S."/>
            <person name="Nikitin M.A."/>
            <person name="Logacheva M.D."/>
            <person name="Penin A."/>
            <person name="Aleoshin V."/>
            <person name="Panchin Y.V."/>
        </authorList>
    </citation>
    <scope>NUCLEOTIDE SEQUENCE [LARGE SCALE GENOMIC DNA]</scope>
    <source>
        <strain evidence="12">Intl2013</strain>
        <tissue evidence="12">Whole animal</tissue>
    </source>
</reference>
<dbReference type="PANTHER" id="PTHR10585">
    <property type="entry name" value="ER LUMEN PROTEIN RETAINING RECEPTOR"/>
    <property type="match status" value="1"/>
</dbReference>
<feature type="transmembrane region" description="Helical" evidence="11">
    <location>
        <begin position="150"/>
        <end position="169"/>
    </location>
</feature>
<dbReference type="PROSITE" id="PS00951">
    <property type="entry name" value="ER_LUMEN_RECEPTOR_1"/>
    <property type="match status" value="1"/>
</dbReference>
<evidence type="ECO:0000256" key="9">
    <source>
        <dbReference type="ARBA" id="ARBA00023136"/>
    </source>
</evidence>
<dbReference type="OrthoDB" id="7694678at2759"/>
<comment type="subcellular location">
    <subcellularLocation>
        <location evidence="1 11">Endoplasmic reticulum membrane</location>
        <topology evidence="1 11">Multi-pass membrane protein</topology>
    </subcellularLocation>
</comment>
<dbReference type="GO" id="GO:0046923">
    <property type="term" value="F:ER retention sequence binding"/>
    <property type="evidence" value="ECO:0007669"/>
    <property type="project" value="InterPro"/>
</dbReference>
<feature type="transmembrane region" description="Helical" evidence="11">
    <location>
        <begin position="175"/>
        <end position="199"/>
    </location>
</feature>
<evidence type="ECO:0000256" key="8">
    <source>
        <dbReference type="ARBA" id="ARBA00022989"/>
    </source>
</evidence>
<gene>
    <name evidence="12" type="ORF">A3Q56_00484</name>
</gene>
<dbReference type="PROSITE" id="PS00952">
    <property type="entry name" value="ER_LUMEN_RECEPTOR_2"/>
    <property type="match status" value="1"/>
</dbReference>
<protein>
    <recommendedName>
        <fullName evidence="11">ER lumen protein-retaining receptor</fullName>
    </recommendedName>
</protein>
<comment type="caution">
    <text evidence="12">The sequence shown here is derived from an EMBL/GenBank/DDBJ whole genome shotgun (WGS) entry which is preliminary data.</text>
</comment>
<dbReference type="InterPro" id="IPR000133">
    <property type="entry name" value="ER_ret_rcpt"/>
</dbReference>
<accession>A0A177BC11</accession>
<keyword evidence="9 11" id="KW-0472">Membrane</keyword>
<sequence>MDIFRFIGDLSHLIAIKLLLYKIIKSRSISGLSAKSQVLFFLVFISRYVDLFLHFVSAYNTIMKVIYILSMLLTVYLILVKYRHTYNSEDDSFRAEILVICCGGLACLINYEIEILEILWTFSIYLESVAILPQLYMISKRAEAETITSHYIFALGMYRLLYVLHWIYVYYDSKLVDVIAVVAGVIQTILYSDFFYIYVTKLMKGKKLKLPV</sequence>
<dbReference type="GO" id="GO:0015031">
    <property type="term" value="P:protein transport"/>
    <property type="evidence" value="ECO:0007669"/>
    <property type="project" value="UniProtKB-KW"/>
</dbReference>
<evidence type="ECO:0000256" key="3">
    <source>
        <dbReference type="ARBA" id="ARBA00022448"/>
    </source>
</evidence>
<keyword evidence="8 11" id="KW-1133">Transmembrane helix</keyword>
<keyword evidence="6" id="KW-0931">ER-Golgi transport</keyword>
<evidence type="ECO:0000256" key="5">
    <source>
        <dbReference type="ARBA" id="ARBA00022824"/>
    </source>
</evidence>
<organism evidence="12 13">
    <name type="scientific">Intoshia linei</name>
    <dbReference type="NCBI Taxonomy" id="1819745"/>
    <lineage>
        <taxon>Eukaryota</taxon>
        <taxon>Metazoa</taxon>
        <taxon>Spiralia</taxon>
        <taxon>Lophotrochozoa</taxon>
        <taxon>Mesozoa</taxon>
        <taxon>Orthonectida</taxon>
        <taxon>Rhopaluridae</taxon>
        <taxon>Intoshia</taxon>
    </lineage>
</organism>
<keyword evidence="13" id="KW-1185">Reference proteome</keyword>
<feature type="transmembrane region" description="Helical" evidence="11">
    <location>
        <begin position="62"/>
        <end position="80"/>
    </location>
</feature>
<evidence type="ECO:0000256" key="6">
    <source>
        <dbReference type="ARBA" id="ARBA00022892"/>
    </source>
</evidence>
<dbReference type="GO" id="GO:0005789">
    <property type="term" value="C:endoplasmic reticulum membrane"/>
    <property type="evidence" value="ECO:0007669"/>
    <property type="project" value="UniProtKB-SubCell"/>
</dbReference>
<evidence type="ECO:0000256" key="1">
    <source>
        <dbReference type="ARBA" id="ARBA00004477"/>
    </source>
</evidence>
<keyword evidence="3 11" id="KW-0813">Transport</keyword>
<evidence type="ECO:0000256" key="10">
    <source>
        <dbReference type="ARBA" id="ARBA00023170"/>
    </source>
</evidence>
<proteinExistence type="inferred from homology"/>
<dbReference type="EMBL" id="LWCA01000027">
    <property type="protein sequence ID" value="OAF71735.1"/>
    <property type="molecule type" value="Genomic_DNA"/>
</dbReference>
<comment type="similarity">
    <text evidence="2 11">Belongs to the ERD2 family.</text>
</comment>
<dbReference type="Proteomes" id="UP000078046">
    <property type="component" value="Unassembled WGS sequence"/>
</dbReference>
<keyword evidence="5 11" id="KW-0256">Endoplasmic reticulum</keyword>
<dbReference type="GO" id="GO:0006621">
    <property type="term" value="P:protein retention in ER lumen"/>
    <property type="evidence" value="ECO:0007669"/>
    <property type="project" value="InterPro"/>
</dbReference>
<evidence type="ECO:0000313" key="12">
    <source>
        <dbReference type="EMBL" id="OAF71735.1"/>
    </source>
</evidence>
<dbReference type="AlphaFoldDB" id="A0A177BC11"/>
<dbReference type="Pfam" id="PF00810">
    <property type="entry name" value="ER_lumen_recept"/>
    <property type="match status" value="1"/>
</dbReference>
<keyword evidence="7 11" id="KW-0653">Protein transport</keyword>
<evidence type="ECO:0000313" key="13">
    <source>
        <dbReference type="Proteomes" id="UP000078046"/>
    </source>
</evidence>
<keyword evidence="10 11" id="KW-0675">Receptor</keyword>
<evidence type="ECO:0000256" key="2">
    <source>
        <dbReference type="ARBA" id="ARBA00010120"/>
    </source>
</evidence>
<evidence type="ECO:0000256" key="7">
    <source>
        <dbReference type="ARBA" id="ARBA00022927"/>
    </source>
</evidence>
<comment type="caution">
    <text evidence="11">Lacks conserved residue(s) required for the propagation of feature annotation.</text>
</comment>
<keyword evidence="4 11" id="KW-0812">Transmembrane</keyword>
<dbReference type="GO" id="GO:0016192">
    <property type="term" value="P:vesicle-mediated transport"/>
    <property type="evidence" value="ECO:0007669"/>
    <property type="project" value="UniProtKB-KW"/>
</dbReference>